<evidence type="ECO:0000256" key="2">
    <source>
        <dbReference type="ARBA" id="ARBA00019232"/>
    </source>
</evidence>
<keyword evidence="6" id="KW-1185">Reference proteome</keyword>
<reference evidence="5 6" key="1">
    <citation type="submission" date="2024-05" db="EMBL/GenBank/DDBJ databases">
        <title>Roseateles sp. DJS-2-20 16S ribosomal RNA gene Genome sequencing and assembly.</title>
        <authorList>
            <person name="Woo H."/>
        </authorList>
    </citation>
    <scope>NUCLEOTIDE SEQUENCE [LARGE SCALE GENOMIC DNA]</scope>
    <source>
        <strain evidence="5 6">DJS-2-20</strain>
    </source>
</reference>
<dbReference type="Proteomes" id="UP001495147">
    <property type="component" value="Unassembled WGS sequence"/>
</dbReference>
<comment type="similarity">
    <text evidence="1 3">Belongs to the peptidase S26 family.</text>
</comment>
<organism evidence="5 6">
    <name type="scientific">Roseateles paludis</name>
    <dbReference type="NCBI Taxonomy" id="3145238"/>
    <lineage>
        <taxon>Bacteria</taxon>
        <taxon>Pseudomonadati</taxon>
        <taxon>Pseudomonadota</taxon>
        <taxon>Betaproteobacteria</taxon>
        <taxon>Burkholderiales</taxon>
        <taxon>Sphaerotilaceae</taxon>
        <taxon>Roseateles</taxon>
    </lineage>
</organism>
<dbReference type="InterPro" id="IPR036286">
    <property type="entry name" value="LexA/Signal_pep-like_sf"/>
</dbReference>
<feature type="domain" description="Peptidase S26" evidence="4">
    <location>
        <begin position="21"/>
        <end position="162"/>
    </location>
</feature>
<comment type="subcellular location">
    <subcellularLocation>
        <location evidence="3">Membrane</location>
        <topology evidence="3">Single-pass type II membrane protein</topology>
    </subcellularLocation>
</comment>
<dbReference type="Gene3D" id="2.10.109.10">
    <property type="entry name" value="Umud Fragment, subunit A"/>
    <property type="match status" value="1"/>
</dbReference>
<evidence type="ECO:0000256" key="3">
    <source>
        <dbReference type="RuleBase" id="RU362042"/>
    </source>
</evidence>
<dbReference type="EC" id="3.4.21.89" evidence="3"/>
<sequence length="175" mass="19176">MLIRIYNHFLAPKIRLARASAAARSSGLLAFQVLGGNMEPTLRLGEVALYKRQEPSSLCLGDVVTLAHQSYFEGVKVPLRIVGLAGDRVELKAGQLYLNGQVNPEPYQLTAAAESEYSRDFPCTSVPEAHAFLLGDCRDNSKDSRLLGPIPFAALVGKIVLVHPLDNPREQRPVR</sequence>
<dbReference type="InterPro" id="IPR000223">
    <property type="entry name" value="Pept_S26A_signal_pept_1"/>
</dbReference>
<dbReference type="SUPFAM" id="SSF51306">
    <property type="entry name" value="LexA/Signal peptidase"/>
    <property type="match status" value="1"/>
</dbReference>
<comment type="caution">
    <text evidence="5">The sequence shown here is derived from an EMBL/GenBank/DDBJ whole genome shotgun (WGS) entry which is preliminary data.</text>
</comment>
<dbReference type="Pfam" id="PF10502">
    <property type="entry name" value="Peptidase_S26"/>
    <property type="match status" value="1"/>
</dbReference>
<dbReference type="PANTHER" id="PTHR43390">
    <property type="entry name" value="SIGNAL PEPTIDASE I"/>
    <property type="match status" value="1"/>
</dbReference>
<protein>
    <recommendedName>
        <fullName evidence="2 3">Signal peptidase I</fullName>
        <ecNumber evidence="3">3.4.21.89</ecNumber>
    </recommendedName>
</protein>
<name>A0ABV0G2N7_9BURK</name>
<dbReference type="GO" id="GO:0009003">
    <property type="term" value="F:signal peptidase activity"/>
    <property type="evidence" value="ECO:0007669"/>
    <property type="project" value="UniProtKB-EC"/>
</dbReference>
<dbReference type="PRINTS" id="PR00727">
    <property type="entry name" value="LEADERPTASE"/>
</dbReference>
<dbReference type="RefSeq" id="WP_347704799.1">
    <property type="nucleotide sequence ID" value="NZ_JBDPZD010000002.1"/>
</dbReference>
<dbReference type="InterPro" id="IPR019533">
    <property type="entry name" value="Peptidase_S26"/>
</dbReference>
<evidence type="ECO:0000256" key="1">
    <source>
        <dbReference type="ARBA" id="ARBA00009370"/>
    </source>
</evidence>
<comment type="catalytic activity">
    <reaction evidence="3">
        <text>Cleavage of hydrophobic, N-terminal signal or leader sequences from secreted and periplasmic proteins.</text>
        <dbReference type="EC" id="3.4.21.89"/>
    </reaction>
</comment>
<gene>
    <name evidence="5" type="primary">lepB</name>
    <name evidence="5" type="ORF">ABDJ85_10970</name>
</gene>
<evidence type="ECO:0000313" key="6">
    <source>
        <dbReference type="Proteomes" id="UP001495147"/>
    </source>
</evidence>
<proteinExistence type="inferred from homology"/>
<dbReference type="NCBIfam" id="TIGR02227">
    <property type="entry name" value="sigpep_I_bact"/>
    <property type="match status" value="1"/>
</dbReference>
<dbReference type="EMBL" id="JBDPZD010000002">
    <property type="protein sequence ID" value="MEO3691993.1"/>
    <property type="molecule type" value="Genomic_DNA"/>
</dbReference>
<evidence type="ECO:0000313" key="5">
    <source>
        <dbReference type="EMBL" id="MEO3691993.1"/>
    </source>
</evidence>
<dbReference type="CDD" id="cd06530">
    <property type="entry name" value="S26_SPase_I"/>
    <property type="match status" value="1"/>
</dbReference>
<keyword evidence="3 5" id="KW-0378">Hydrolase</keyword>
<dbReference type="PANTHER" id="PTHR43390:SF1">
    <property type="entry name" value="CHLOROPLAST PROCESSING PEPTIDASE"/>
    <property type="match status" value="1"/>
</dbReference>
<evidence type="ECO:0000259" key="4">
    <source>
        <dbReference type="Pfam" id="PF10502"/>
    </source>
</evidence>
<keyword evidence="3" id="KW-0645">Protease</keyword>
<accession>A0ABV0G2N7</accession>